<protein>
    <submittedName>
        <fullName evidence="2">EAL domain-containing protein</fullName>
    </submittedName>
</protein>
<dbReference type="Pfam" id="PF00563">
    <property type="entry name" value="EAL"/>
    <property type="match status" value="1"/>
</dbReference>
<accession>A0ABY2ZQF2</accession>
<sequence length="117" mass="12916">YLRLERNDELIGPSTFLGIAAEHGLTAEIDRWVVSRAIAVIGERQRAGHATSLLVKVSPEAFADTQMVDLIRRELATHGVPGDRLWLQTPEAKVFTHLRNAQQFLADATALDCKVGL</sequence>
<name>A0ABY2ZQF2_9GAMM</name>
<evidence type="ECO:0000259" key="1">
    <source>
        <dbReference type="PROSITE" id="PS50883"/>
    </source>
</evidence>
<organism evidence="2 3">
    <name type="scientific">Pantoea dispersa</name>
    <dbReference type="NCBI Taxonomy" id="59814"/>
    <lineage>
        <taxon>Bacteria</taxon>
        <taxon>Pseudomonadati</taxon>
        <taxon>Pseudomonadota</taxon>
        <taxon>Gammaproteobacteria</taxon>
        <taxon>Enterobacterales</taxon>
        <taxon>Erwiniaceae</taxon>
        <taxon>Pantoea</taxon>
    </lineage>
</organism>
<dbReference type="InterPro" id="IPR001633">
    <property type="entry name" value="EAL_dom"/>
</dbReference>
<dbReference type="PROSITE" id="PS50883">
    <property type="entry name" value="EAL"/>
    <property type="match status" value="1"/>
</dbReference>
<comment type="caution">
    <text evidence="2">The sequence shown here is derived from an EMBL/GenBank/DDBJ whole genome shotgun (WGS) entry which is preliminary data.</text>
</comment>
<feature type="non-terminal residue" evidence="2">
    <location>
        <position position="1"/>
    </location>
</feature>
<dbReference type="RefSeq" id="WP_141497241.1">
    <property type="nucleotide sequence ID" value="NZ_VICF01000224.1"/>
</dbReference>
<gene>
    <name evidence="2" type="ORF">FK492_24475</name>
</gene>
<dbReference type="PANTHER" id="PTHR33121">
    <property type="entry name" value="CYCLIC DI-GMP PHOSPHODIESTERASE PDEF"/>
    <property type="match status" value="1"/>
</dbReference>
<reference evidence="2 3" key="1">
    <citation type="submission" date="2019-06" db="EMBL/GenBank/DDBJ databases">
        <title>Pantoea dispersa Assembly.</title>
        <authorList>
            <person name="Wang J."/>
        </authorList>
    </citation>
    <scope>NUCLEOTIDE SEQUENCE [LARGE SCALE GENOMIC DNA]</scope>
    <source>
        <strain evidence="3">bio</strain>
    </source>
</reference>
<keyword evidence="3" id="KW-1185">Reference proteome</keyword>
<evidence type="ECO:0000313" key="2">
    <source>
        <dbReference type="EMBL" id="TQC55850.1"/>
    </source>
</evidence>
<evidence type="ECO:0000313" key="3">
    <source>
        <dbReference type="Proteomes" id="UP000319715"/>
    </source>
</evidence>
<dbReference type="SUPFAM" id="SSF141868">
    <property type="entry name" value="EAL domain-like"/>
    <property type="match status" value="1"/>
</dbReference>
<dbReference type="Proteomes" id="UP000319715">
    <property type="component" value="Unassembled WGS sequence"/>
</dbReference>
<dbReference type="InterPro" id="IPR035919">
    <property type="entry name" value="EAL_sf"/>
</dbReference>
<feature type="domain" description="EAL" evidence="1">
    <location>
        <begin position="1"/>
        <end position="117"/>
    </location>
</feature>
<feature type="non-terminal residue" evidence="2">
    <location>
        <position position="117"/>
    </location>
</feature>
<dbReference type="EMBL" id="VICF01000224">
    <property type="protein sequence ID" value="TQC55850.1"/>
    <property type="molecule type" value="Genomic_DNA"/>
</dbReference>
<dbReference type="Gene3D" id="3.20.20.450">
    <property type="entry name" value="EAL domain"/>
    <property type="match status" value="1"/>
</dbReference>
<dbReference type="InterPro" id="IPR050706">
    <property type="entry name" value="Cyclic-di-GMP_PDE-like"/>
</dbReference>
<dbReference type="PANTHER" id="PTHR33121:SF79">
    <property type="entry name" value="CYCLIC DI-GMP PHOSPHODIESTERASE PDED-RELATED"/>
    <property type="match status" value="1"/>
</dbReference>
<proteinExistence type="predicted"/>